<evidence type="ECO:0000313" key="1">
    <source>
        <dbReference type="EMBL" id="SOQ54563.1"/>
    </source>
</evidence>
<reference evidence="1" key="1">
    <citation type="submission" date="2016-07" db="EMBL/GenBank/DDBJ databases">
        <authorList>
            <person name="Bretaudeau A."/>
        </authorList>
    </citation>
    <scope>NUCLEOTIDE SEQUENCE</scope>
    <source>
        <strain evidence="1">Rice</strain>
        <tissue evidence="1">Whole body</tissue>
    </source>
</reference>
<accession>A0A2H1WNB7</accession>
<name>A0A2H1WNB7_SPOFR</name>
<organism evidence="1">
    <name type="scientific">Spodoptera frugiperda</name>
    <name type="common">Fall armyworm</name>
    <dbReference type="NCBI Taxonomy" id="7108"/>
    <lineage>
        <taxon>Eukaryota</taxon>
        <taxon>Metazoa</taxon>
        <taxon>Ecdysozoa</taxon>
        <taxon>Arthropoda</taxon>
        <taxon>Hexapoda</taxon>
        <taxon>Insecta</taxon>
        <taxon>Pterygota</taxon>
        <taxon>Neoptera</taxon>
        <taxon>Endopterygota</taxon>
        <taxon>Lepidoptera</taxon>
        <taxon>Glossata</taxon>
        <taxon>Ditrysia</taxon>
        <taxon>Noctuoidea</taxon>
        <taxon>Noctuidae</taxon>
        <taxon>Amphipyrinae</taxon>
        <taxon>Spodoptera</taxon>
    </lineage>
</organism>
<sequence>MPSNTLLEAGIEPCRASHFQVFDQRGRLFSLNKNLREFMKTHSLHIEFVKDGILDPCHDLRGLISKIFFLSNKPVNDQPDRLMVSNRRRSWTLEILEALQVRCWAIGDFEDWEGGAGDSRLAGLLGNWLPCDL</sequence>
<gene>
    <name evidence="1" type="ORF">SFRICE_028297</name>
</gene>
<protein>
    <submittedName>
        <fullName evidence="1">SFRICE_028297</fullName>
    </submittedName>
</protein>
<proteinExistence type="predicted"/>
<dbReference type="EMBL" id="ODYU01009859">
    <property type="protein sequence ID" value="SOQ54563.1"/>
    <property type="molecule type" value="Genomic_DNA"/>
</dbReference>
<dbReference type="AlphaFoldDB" id="A0A2H1WNB7"/>